<comment type="caution">
    <text evidence="2">The sequence shown here is derived from an EMBL/GenBank/DDBJ whole genome shotgun (WGS) entry which is preliminary data.</text>
</comment>
<feature type="compositionally biased region" description="Low complexity" evidence="1">
    <location>
        <begin position="83"/>
        <end position="105"/>
    </location>
</feature>
<organism evidence="2 3">
    <name type="scientific">Methylobacterium soli</name>
    <dbReference type="NCBI Taxonomy" id="553447"/>
    <lineage>
        <taxon>Bacteria</taxon>
        <taxon>Pseudomonadati</taxon>
        <taxon>Pseudomonadota</taxon>
        <taxon>Alphaproteobacteria</taxon>
        <taxon>Hyphomicrobiales</taxon>
        <taxon>Methylobacteriaceae</taxon>
        <taxon>Methylobacterium</taxon>
    </lineage>
</organism>
<dbReference type="Proteomes" id="UP000474159">
    <property type="component" value="Unassembled WGS sequence"/>
</dbReference>
<gene>
    <name evidence="2" type="ORF">F6X53_25210</name>
</gene>
<name>A0A6L3SU94_9HYPH</name>
<dbReference type="AlphaFoldDB" id="A0A6L3SU94"/>
<reference evidence="2 3" key="1">
    <citation type="submission" date="2019-09" db="EMBL/GenBank/DDBJ databases">
        <title>YIM 48816 draft genome.</title>
        <authorList>
            <person name="Jiang L."/>
        </authorList>
    </citation>
    <scope>NUCLEOTIDE SEQUENCE [LARGE SCALE GENOMIC DNA]</scope>
    <source>
        <strain evidence="2 3">YIM 48816</strain>
    </source>
</reference>
<evidence type="ECO:0000313" key="3">
    <source>
        <dbReference type="Proteomes" id="UP000474159"/>
    </source>
</evidence>
<sequence>MPSPAAPSGLWAGLNLQGDLTDRPETPPPSEAEAPRKVETRASEPEKRRVLPSLLAPAPEPVETDAAPSAEPRLPRVRRVAAKPRPQAQPAWAEALAEPDAPAPLRSGIVVPPAQSAPEASDQGASELALARLRRERRGLPGLRAGERWKRRLPRSCW</sequence>
<evidence type="ECO:0000313" key="2">
    <source>
        <dbReference type="EMBL" id="KAB1074957.1"/>
    </source>
</evidence>
<dbReference type="EMBL" id="VZZK01000035">
    <property type="protein sequence ID" value="KAB1074957.1"/>
    <property type="molecule type" value="Genomic_DNA"/>
</dbReference>
<keyword evidence="3" id="KW-1185">Reference proteome</keyword>
<feature type="region of interest" description="Disordered" evidence="1">
    <location>
        <begin position="1"/>
        <end position="128"/>
    </location>
</feature>
<evidence type="ECO:0000256" key="1">
    <source>
        <dbReference type="SAM" id="MobiDB-lite"/>
    </source>
</evidence>
<proteinExistence type="predicted"/>
<feature type="compositionally biased region" description="Basic and acidic residues" evidence="1">
    <location>
        <begin position="33"/>
        <end position="49"/>
    </location>
</feature>
<dbReference type="RefSeq" id="WP_151003508.1">
    <property type="nucleotide sequence ID" value="NZ_BPQY01000353.1"/>
</dbReference>
<accession>A0A6L3SU94</accession>
<protein>
    <submittedName>
        <fullName evidence="2">Uncharacterized protein</fullName>
    </submittedName>
</protein>